<keyword evidence="3" id="KW-1185">Reference proteome</keyword>
<evidence type="ECO:0008006" key="4">
    <source>
        <dbReference type="Google" id="ProtNLM"/>
    </source>
</evidence>
<organism evidence="2 3">
    <name type="scientific">Streptomyces fuscus</name>
    <dbReference type="NCBI Taxonomy" id="3048495"/>
    <lineage>
        <taxon>Bacteria</taxon>
        <taxon>Bacillati</taxon>
        <taxon>Actinomycetota</taxon>
        <taxon>Actinomycetes</taxon>
        <taxon>Kitasatosporales</taxon>
        <taxon>Streptomycetaceae</taxon>
        <taxon>Streptomyces</taxon>
    </lineage>
</organism>
<accession>A0ABT7J0C2</accession>
<gene>
    <name evidence="2" type="ORF">QNN03_12375</name>
</gene>
<dbReference type="RefSeq" id="WP_285432374.1">
    <property type="nucleotide sequence ID" value="NZ_JASJUS010000009.1"/>
</dbReference>
<protein>
    <recommendedName>
        <fullName evidence="4">PH domain-containing protein</fullName>
    </recommendedName>
</protein>
<feature type="transmembrane region" description="Helical" evidence="1">
    <location>
        <begin position="166"/>
        <end position="184"/>
    </location>
</feature>
<proteinExistence type="predicted"/>
<evidence type="ECO:0000313" key="3">
    <source>
        <dbReference type="Proteomes" id="UP001241926"/>
    </source>
</evidence>
<feature type="transmembrane region" description="Helical" evidence="1">
    <location>
        <begin position="112"/>
        <end position="131"/>
    </location>
</feature>
<comment type="caution">
    <text evidence="2">The sequence shown here is derived from an EMBL/GenBank/DDBJ whole genome shotgun (WGS) entry which is preliminary data.</text>
</comment>
<feature type="transmembrane region" description="Helical" evidence="1">
    <location>
        <begin position="359"/>
        <end position="380"/>
    </location>
</feature>
<evidence type="ECO:0000256" key="1">
    <source>
        <dbReference type="SAM" id="Phobius"/>
    </source>
</evidence>
<dbReference type="EMBL" id="JASJUS010000009">
    <property type="protein sequence ID" value="MDL2077237.1"/>
    <property type="molecule type" value="Genomic_DNA"/>
</dbReference>
<sequence length="528" mass="56806">MSTDLVPPTVPRPLAESAVPEGCPAWNGEQTRRWVSALPPRWLLPRLVGVRDEVVTLTLCGTAVALGYIGLEPYLAALLPLQVLWVLLRPELVRVSAPALVAAVVAVEGIEWPTLVATGVVAVASLVLAEVRLRARRRQKAYAMEAAGGAVAPAPGAGVPLRRGRFLVGWGLVAMAAGGTLTGLTSDGTAPAVGFLLAGLGLSIVVSGALGRIRARRLLAAPVPVLRVLVREGTQARTEVFAADDVRAERPLFAVSVGEVDPEEEPDGDESDEDDDEAALLEMLDNDAPGPLREAVLYGVPYDGAEVVLVSADEEPGEEAPLVERSDGPVRPLTVLPSEEALPEVAVPVQPVLRWRAGWLDALATLILVQWGVWIGWRSFTDPGNALWEQVLVGLIGVWGAARVPVKLAWRITADRSGLWINGLTKVTHIPWDQLLSARHQSLELKLRRRGGESWAVSAPGWKRLQRRRGLVHPYDRLAAQLTTLIADPSLRPTGESEERERGRVLWPWAAVLAVGWVAVLVLARVNL</sequence>
<reference evidence="2 3" key="1">
    <citation type="submission" date="2023-05" db="EMBL/GenBank/DDBJ databases">
        <title>Streptomyces fuscus sp. nov., a brown-black pigment producing actinomyces isolated from dry sand of Sea duck farm.</title>
        <authorList>
            <person name="Xie J."/>
            <person name="Shen N."/>
        </authorList>
    </citation>
    <scope>NUCLEOTIDE SEQUENCE [LARGE SCALE GENOMIC DNA]</scope>
    <source>
        <strain evidence="2 3">GXMU-J15</strain>
    </source>
</reference>
<keyword evidence="1" id="KW-1133">Transmembrane helix</keyword>
<feature type="transmembrane region" description="Helical" evidence="1">
    <location>
        <begin position="386"/>
        <end position="406"/>
    </location>
</feature>
<feature type="transmembrane region" description="Helical" evidence="1">
    <location>
        <begin position="190"/>
        <end position="210"/>
    </location>
</feature>
<feature type="transmembrane region" description="Helical" evidence="1">
    <location>
        <begin position="506"/>
        <end position="526"/>
    </location>
</feature>
<evidence type="ECO:0000313" key="2">
    <source>
        <dbReference type="EMBL" id="MDL2077237.1"/>
    </source>
</evidence>
<keyword evidence="1" id="KW-0812">Transmembrane</keyword>
<name>A0ABT7J0C2_9ACTN</name>
<keyword evidence="1" id="KW-0472">Membrane</keyword>
<dbReference type="Proteomes" id="UP001241926">
    <property type="component" value="Unassembled WGS sequence"/>
</dbReference>